<reference evidence="2 3" key="1">
    <citation type="journal article" date="2010" name="DNA Res.">
        <title>Genome sequence of Kitasatospora setae NBRC 14216T: an evolutionary snapshot of the family Streptomycetaceae.</title>
        <authorList>
            <person name="Ichikawa N."/>
            <person name="Oguchi A."/>
            <person name="Ikeda H."/>
            <person name="Ishikawa J."/>
            <person name="Kitani S."/>
            <person name="Watanabe Y."/>
            <person name="Nakamura S."/>
            <person name="Katano Y."/>
            <person name="Kishi E."/>
            <person name="Sasagawa M."/>
            <person name="Ankai A."/>
            <person name="Fukui S."/>
            <person name="Hashimoto Y."/>
            <person name="Kamata S."/>
            <person name="Otoguro M."/>
            <person name="Tanikawa S."/>
            <person name="Nihira T."/>
            <person name="Horinouchi S."/>
            <person name="Ohnishi Y."/>
            <person name="Hayakawa M."/>
            <person name="Kuzuyama T."/>
            <person name="Arisawa A."/>
            <person name="Nomoto F."/>
            <person name="Miura H."/>
            <person name="Takahashi Y."/>
            <person name="Fujita N."/>
        </authorList>
    </citation>
    <scope>NUCLEOTIDE SEQUENCE [LARGE SCALE GENOMIC DNA]</scope>
    <source>
        <strain evidence="3">ATCC 33774 / DSM 43861 / JCM 3304 / KCC A-0304 / NBRC 14216 / KM-6054</strain>
    </source>
</reference>
<dbReference type="HOGENOM" id="CLU_131550_1_1_11"/>
<protein>
    <recommendedName>
        <fullName evidence="1">DUF397 domain-containing protein</fullName>
    </recommendedName>
</protein>
<evidence type="ECO:0000259" key="1">
    <source>
        <dbReference type="Pfam" id="PF04149"/>
    </source>
</evidence>
<accession>E4NCZ3</accession>
<dbReference type="AlphaFoldDB" id="E4NCZ3"/>
<dbReference type="InterPro" id="IPR007278">
    <property type="entry name" value="DUF397"/>
</dbReference>
<dbReference type="Proteomes" id="UP000007076">
    <property type="component" value="Chromosome"/>
</dbReference>
<dbReference type="KEGG" id="ksk:KSE_32650"/>
<dbReference type="PATRIC" id="fig|452652.3.peg.3273"/>
<dbReference type="eggNOG" id="ENOG5031QBB">
    <property type="taxonomic scope" value="Bacteria"/>
</dbReference>
<evidence type="ECO:0000313" key="2">
    <source>
        <dbReference type="EMBL" id="BAJ29074.1"/>
    </source>
</evidence>
<feature type="domain" description="DUF397" evidence="1">
    <location>
        <begin position="19"/>
        <end position="70"/>
    </location>
</feature>
<proteinExistence type="predicted"/>
<sequence length="78" mass="8262">MSVSTTKPDPAELDFSAVTWEKSPFSGGNDNCVEFGVVGGFVAVRDSKRPEQTPLLYTRTEIAAMIAGAKAGAFDHLA</sequence>
<name>E4NCZ3_KITSK</name>
<dbReference type="EMBL" id="AP010968">
    <property type="protein sequence ID" value="BAJ29074.1"/>
    <property type="molecule type" value="Genomic_DNA"/>
</dbReference>
<keyword evidence="3" id="KW-1185">Reference proteome</keyword>
<dbReference type="Pfam" id="PF04149">
    <property type="entry name" value="DUF397"/>
    <property type="match status" value="1"/>
</dbReference>
<organism evidence="2 3">
    <name type="scientific">Kitasatospora setae (strain ATCC 33774 / DSM 43861 / JCM 3304 / KCC A-0304 / NBRC 14216 / KM-6054)</name>
    <name type="common">Streptomyces setae</name>
    <dbReference type="NCBI Taxonomy" id="452652"/>
    <lineage>
        <taxon>Bacteria</taxon>
        <taxon>Bacillati</taxon>
        <taxon>Actinomycetota</taxon>
        <taxon>Actinomycetes</taxon>
        <taxon>Kitasatosporales</taxon>
        <taxon>Streptomycetaceae</taxon>
        <taxon>Kitasatospora</taxon>
    </lineage>
</organism>
<dbReference type="STRING" id="452652.KSE_32650"/>
<gene>
    <name evidence="2" type="ordered locus">KSE_32650</name>
</gene>
<evidence type="ECO:0000313" key="3">
    <source>
        <dbReference type="Proteomes" id="UP000007076"/>
    </source>
</evidence>